<organism evidence="3 4">
    <name type="scientific">Meloidogyne enterolobii</name>
    <name type="common">Root-knot nematode worm</name>
    <name type="synonym">Meloidogyne mayaguensis</name>
    <dbReference type="NCBI Taxonomy" id="390850"/>
    <lineage>
        <taxon>Eukaryota</taxon>
        <taxon>Metazoa</taxon>
        <taxon>Ecdysozoa</taxon>
        <taxon>Nematoda</taxon>
        <taxon>Chromadorea</taxon>
        <taxon>Rhabditida</taxon>
        <taxon>Tylenchina</taxon>
        <taxon>Tylenchomorpha</taxon>
        <taxon>Tylenchoidea</taxon>
        <taxon>Meloidogynidae</taxon>
        <taxon>Meloidogyninae</taxon>
        <taxon>Meloidogyne</taxon>
    </lineage>
</organism>
<dbReference type="PANTHER" id="PTHR46219">
    <property type="entry name" value="PROTEIN CBG11138"/>
    <property type="match status" value="1"/>
</dbReference>
<feature type="domain" description="ShKT" evidence="2">
    <location>
        <begin position="204"/>
        <end position="245"/>
    </location>
</feature>
<dbReference type="Proteomes" id="UP000580250">
    <property type="component" value="Unassembled WGS sequence"/>
</dbReference>
<dbReference type="Pfam" id="PF01549">
    <property type="entry name" value="ShK"/>
    <property type="match status" value="2"/>
</dbReference>
<proteinExistence type="predicted"/>
<feature type="transmembrane region" description="Helical" evidence="1">
    <location>
        <begin position="7"/>
        <end position="33"/>
    </location>
</feature>
<keyword evidence="1" id="KW-1133">Transmembrane helix</keyword>
<dbReference type="OrthoDB" id="5863778at2759"/>
<name>A0A6V7VDY1_MELEN</name>
<evidence type="ECO:0000256" key="1">
    <source>
        <dbReference type="SAM" id="Phobius"/>
    </source>
</evidence>
<dbReference type="InterPro" id="IPR003582">
    <property type="entry name" value="ShKT_dom"/>
</dbReference>
<keyword evidence="1" id="KW-0812">Transmembrane</keyword>
<protein>
    <recommendedName>
        <fullName evidence="2">ShKT domain-containing protein</fullName>
    </recommendedName>
</protein>
<dbReference type="Gene3D" id="1.10.10.1870">
    <property type="entry name" value="ShTK domain-like"/>
    <property type="match status" value="2"/>
</dbReference>
<keyword evidence="1" id="KW-0472">Membrane</keyword>
<sequence length="334" mass="37070">MNNKIKIIIILFSSLFILNLMLFGIAIVTPIGLNTQTIQANPQSQCIFPTFWDESVQLCCSQTAVLEESSLFVQTYKQLPVPSDQAIPSRCRRAPHIFSSNRYECPLTMVLCEATTPEANYHLCCNRVEGQPECPNLSGQHSSQSYTGIGIDSLGVPCTAPDDNGNCPPGKVYLPGPKCCILRGLGYSMHSFPSSDKINEVNIPCIDRAVPGRESDCPANEKLCNDKNYFDLMTVECPFTCKRCGQIPANAVIFNANIPQLLGCFDRVGLNGRSDCPERKAYCLLPVWVAFLRLECPFTCGFCGENLIFNNETIRNNYLPFKFPILPSLVNVRN</sequence>
<evidence type="ECO:0000259" key="2">
    <source>
        <dbReference type="SMART" id="SM00254"/>
    </source>
</evidence>
<evidence type="ECO:0000313" key="3">
    <source>
        <dbReference type="EMBL" id="CAD2173150.1"/>
    </source>
</evidence>
<gene>
    <name evidence="3" type="ORF">MENT_LOCUS24740</name>
</gene>
<evidence type="ECO:0000313" key="4">
    <source>
        <dbReference type="Proteomes" id="UP000580250"/>
    </source>
</evidence>
<reference evidence="3 4" key="1">
    <citation type="submission" date="2020-08" db="EMBL/GenBank/DDBJ databases">
        <authorList>
            <person name="Koutsovoulos G."/>
            <person name="Danchin GJ E."/>
        </authorList>
    </citation>
    <scope>NUCLEOTIDE SEQUENCE [LARGE SCALE GENOMIC DNA]</scope>
</reference>
<dbReference type="EMBL" id="CAJEWN010000213">
    <property type="protein sequence ID" value="CAD2173150.1"/>
    <property type="molecule type" value="Genomic_DNA"/>
</dbReference>
<dbReference type="PANTHER" id="PTHR46219:SF5">
    <property type="entry name" value="SHKT DOMAIN-CONTAINING PROTEIN"/>
    <property type="match status" value="1"/>
</dbReference>
<comment type="caution">
    <text evidence="3">The sequence shown here is derived from an EMBL/GenBank/DDBJ whole genome shotgun (WGS) entry which is preliminary data.</text>
</comment>
<dbReference type="AlphaFoldDB" id="A0A6V7VDY1"/>
<accession>A0A6V7VDY1</accession>
<dbReference type="SMART" id="SM00254">
    <property type="entry name" value="ShKT"/>
    <property type="match status" value="2"/>
</dbReference>
<feature type="domain" description="ShKT" evidence="2">
    <location>
        <begin position="263"/>
        <end position="304"/>
    </location>
</feature>